<accession>A0A386WRR1</accession>
<sequence>MGVIGRVANVTELAPNAASAGGDKVAAGRDVWLYLRNTSGAVITVTVVTPGTVAGLAIADLDITVPAGGYAVRGPWPADVFGDAAGLVSLTYSTHVGLSFGAWKVGA</sequence>
<evidence type="ECO:0000313" key="2">
    <source>
        <dbReference type="EMBL" id="AYF32197.1"/>
    </source>
</evidence>
<protein>
    <submittedName>
        <fullName evidence="1">Uncharacterized protein</fullName>
    </submittedName>
</protein>
<dbReference type="KEGG" id="mtua:CSH63_27430"/>
<evidence type="ECO:0000313" key="3">
    <source>
        <dbReference type="Proteomes" id="UP000267804"/>
    </source>
</evidence>
<evidence type="ECO:0000313" key="1">
    <source>
        <dbReference type="EMBL" id="AYF31105.1"/>
    </source>
</evidence>
<organism evidence="1 3">
    <name type="scientific">Micromonospora tulbaghiae</name>
    <dbReference type="NCBI Taxonomy" id="479978"/>
    <lineage>
        <taxon>Bacteria</taxon>
        <taxon>Bacillati</taxon>
        <taxon>Actinomycetota</taxon>
        <taxon>Actinomycetes</taxon>
        <taxon>Micromonosporales</taxon>
        <taxon>Micromonosporaceae</taxon>
        <taxon>Micromonospora</taxon>
    </lineage>
</organism>
<reference evidence="1 3" key="1">
    <citation type="submission" date="2017-10" db="EMBL/GenBank/DDBJ databases">
        <title>Integration of genomic and chemical information greatly accelerates assignment of the full stereostructure of myelolactone, a potent inhibitor of myeloma from a marine-derived Micromonospora.</title>
        <authorList>
            <person name="Kim M.C."/>
            <person name="Machado H."/>
            <person name="Jensen P.R."/>
            <person name="Fenical W."/>
        </authorList>
    </citation>
    <scope>NUCLEOTIDE SEQUENCE [LARGE SCALE GENOMIC DNA]</scope>
    <source>
        <strain evidence="1 3">CNY-010</strain>
    </source>
</reference>
<dbReference type="EMBL" id="CP024087">
    <property type="protein sequence ID" value="AYF31105.1"/>
    <property type="molecule type" value="Genomic_DNA"/>
</dbReference>
<dbReference type="KEGG" id="mtua:CSH63_33115"/>
<name>A0A386WRR1_9ACTN</name>
<dbReference type="Proteomes" id="UP000267804">
    <property type="component" value="Chromosome"/>
</dbReference>
<dbReference type="AlphaFoldDB" id="A0A386WRR1"/>
<gene>
    <name evidence="1" type="ORF">CSH63_27430</name>
    <name evidence="2" type="ORF">CSH63_33115</name>
</gene>
<proteinExistence type="predicted"/>
<dbReference type="EMBL" id="CP024087">
    <property type="protein sequence ID" value="AYF32197.1"/>
    <property type="molecule type" value="Genomic_DNA"/>
</dbReference>